<name>A0A6V7PCN5_ANACO</name>
<evidence type="ECO:0000256" key="6">
    <source>
        <dbReference type="SAM" id="MobiDB-lite"/>
    </source>
</evidence>
<dbReference type="Gene3D" id="3.40.50.300">
    <property type="entry name" value="P-loop containing nucleotide triphosphate hydrolases"/>
    <property type="match status" value="1"/>
</dbReference>
<feature type="region of interest" description="Disordered" evidence="6">
    <location>
        <begin position="1"/>
        <end position="65"/>
    </location>
</feature>
<keyword evidence="3" id="KW-0812">Transmembrane</keyword>
<feature type="compositionally biased region" description="Gly residues" evidence="6">
    <location>
        <begin position="42"/>
        <end position="53"/>
    </location>
</feature>
<dbReference type="PANTHER" id="PTHR48041">
    <property type="entry name" value="ABC TRANSPORTER G FAMILY MEMBER 28"/>
    <property type="match status" value="1"/>
</dbReference>
<dbReference type="AlphaFoldDB" id="A0A6V7PCN5"/>
<reference evidence="8" key="1">
    <citation type="submission" date="2020-07" db="EMBL/GenBank/DDBJ databases">
        <authorList>
            <person name="Lin J."/>
        </authorList>
    </citation>
    <scope>NUCLEOTIDE SEQUENCE</scope>
</reference>
<feature type="compositionally biased region" description="Low complexity" evidence="6">
    <location>
        <begin position="26"/>
        <end position="41"/>
    </location>
</feature>
<feature type="compositionally biased region" description="Acidic residues" evidence="6">
    <location>
        <begin position="155"/>
        <end position="164"/>
    </location>
</feature>
<dbReference type="InterPro" id="IPR003439">
    <property type="entry name" value="ABC_transporter-like_ATP-bd"/>
</dbReference>
<evidence type="ECO:0000256" key="3">
    <source>
        <dbReference type="ARBA" id="ARBA00022692"/>
    </source>
</evidence>
<keyword evidence="5" id="KW-0472">Membrane</keyword>
<sequence>MSPTAGSPPGTSSGVQRCRRKPPKASPASGSGSVSVSVSSSGGKGGEGYGPHAGIGPRTRRAKLRRKTRRIEGISGGERKRVSIAVDVIHDPPILLLDEPTSGLDSRSALQPKLSDAPVRIDLLAPLARHRGLTAVASDPSKTPSLAWVAPSEDSIVEEEEAEGELEHEASRD</sequence>
<dbReference type="EMBL" id="LR862147">
    <property type="protein sequence ID" value="CAD1828306.1"/>
    <property type="molecule type" value="Genomic_DNA"/>
</dbReference>
<evidence type="ECO:0000259" key="7">
    <source>
        <dbReference type="Pfam" id="PF00005"/>
    </source>
</evidence>
<dbReference type="PANTHER" id="PTHR48041:SF51">
    <property type="entry name" value="ABC TRANSPORTER G FAMILY MEMBER 23"/>
    <property type="match status" value="1"/>
</dbReference>
<feature type="domain" description="ABC transporter" evidence="7">
    <location>
        <begin position="68"/>
        <end position="102"/>
    </location>
</feature>
<dbReference type="GO" id="GO:0016887">
    <property type="term" value="F:ATP hydrolysis activity"/>
    <property type="evidence" value="ECO:0007669"/>
    <property type="project" value="InterPro"/>
</dbReference>
<protein>
    <recommendedName>
        <fullName evidence="7">ABC transporter domain-containing protein</fullName>
    </recommendedName>
</protein>
<evidence type="ECO:0000256" key="4">
    <source>
        <dbReference type="ARBA" id="ARBA00022989"/>
    </source>
</evidence>
<dbReference type="InterPro" id="IPR027417">
    <property type="entry name" value="P-loop_NTPase"/>
</dbReference>
<proteinExistence type="predicted"/>
<organism evidence="8">
    <name type="scientific">Ananas comosus var. bracteatus</name>
    <name type="common">red pineapple</name>
    <dbReference type="NCBI Taxonomy" id="296719"/>
    <lineage>
        <taxon>Eukaryota</taxon>
        <taxon>Viridiplantae</taxon>
        <taxon>Streptophyta</taxon>
        <taxon>Embryophyta</taxon>
        <taxon>Tracheophyta</taxon>
        <taxon>Spermatophyta</taxon>
        <taxon>Magnoliopsida</taxon>
        <taxon>Liliopsida</taxon>
        <taxon>Poales</taxon>
        <taxon>Bromeliaceae</taxon>
        <taxon>Bromelioideae</taxon>
        <taxon>Ananas</taxon>
    </lineage>
</organism>
<feature type="compositionally biased region" description="Low complexity" evidence="6">
    <location>
        <begin position="1"/>
        <end position="14"/>
    </location>
</feature>
<keyword evidence="2" id="KW-0813">Transport</keyword>
<dbReference type="GO" id="GO:0005524">
    <property type="term" value="F:ATP binding"/>
    <property type="evidence" value="ECO:0007669"/>
    <property type="project" value="InterPro"/>
</dbReference>
<accession>A0A6V7PCN5</accession>
<dbReference type="SUPFAM" id="SSF52540">
    <property type="entry name" value="P-loop containing nucleoside triphosphate hydrolases"/>
    <property type="match status" value="1"/>
</dbReference>
<dbReference type="GO" id="GO:0042626">
    <property type="term" value="F:ATPase-coupled transmembrane transporter activity"/>
    <property type="evidence" value="ECO:0007669"/>
    <property type="project" value="TreeGrafter"/>
</dbReference>
<comment type="subcellular location">
    <subcellularLocation>
        <location evidence="1">Membrane</location>
        <topology evidence="1">Multi-pass membrane protein</topology>
    </subcellularLocation>
</comment>
<evidence type="ECO:0000256" key="1">
    <source>
        <dbReference type="ARBA" id="ARBA00004141"/>
    </source>
</evidence>
<dbReference type="InterPro" id="IPR050352">
    <property type="entry name" value="ABCG_transporters"/>
</dbReference>
<gene>
    <name evidence="8" type="ORF">CB5_LOCUS11517</name>
</gene>
<dbReference type="Pfam" id="PF00005">
    <property type="entry name" value="ABC_tran"/>
    <property type="match status" value="1"/>
</dbReference>
<evidence type="ECO:0000256" key="5">
    <source>
        <dbReference type="ARBA" id="ARBA00023136"/>
    </source>
</evidence>
<keyword evidence="4" id="KW-1133">Transmembrane helix</keyword>
<evidence type="ECO:0000256" key="2">
    <source>
        <dbReference type="ARBA" id="ARBA00022448"/>
    </source>
</evidence>
<feature type="region of interest" description="Disordered" evidence="6">
    <location>
        <begin position="135"/>
        <end position="173"/>
    </location>
</feature>
<dbReference type="GO" id="GO:0016020">
    <property type="term" value="C:membrane"/>
    <property type="evidence" value="ECO:0007669"/>
    <property type="project" value="UniProtKB-SubCell"/>
</dbReference>
<evidence type="ECO:0000313" key="8">
    <source>
        <dbReference type="EMBL" id="CAD1828306.1"/>
    </source>
</evidence>